<protein>
    <submittedName>
        <fullName evidence="2">Fibronectin type-III domain-containing protein</fullName>
    </submittedName>
</protein>
<name>A0AC35TMY1_9BILA</name>
<dbReference type="WBParaSite" id="RSKR_0000212000.1">
    <property type="protein sequence ID" value="RSKR_0000212000.1"/>
    <property type="gene ID" value="RSKR_0000212000"/>
</dbReference>
<sequence length="650" mass="72933">MNSNFPTSPDPVKERVIKDTLTQVKIMLNSSNVFNKTDASAFESNPDEDEQISKEFHESTTTYPHMLSDISETSIVPADTVSDVSRDGSTNSVVFIKAAIEIEQDLNILNNPATPTADLNETFLKSVSQYQSDKDARFFSYDDVKKMDDSYELIDSSNPLSKTEQLQTLEGILAGKRKEANESHKALHSESEDKQVKFADVLVSFDDVGLREEVDVVHEYVRDDSEDYILINANVSSETEVEVEDESDYERLAFLKLAQRNLFGDKLVKDNDKDVKVGQVADEMKKNGKKPTDLSNRVEEKADPSKLKKDGITSQNLSDLPNNEAKVSIEKVTEDEKKKEDRIDGAKPVEQTIDCSGTLDADLTNESLLNNYGVGFDSEIDSVDGSVASESLLKKVWKVVKSNNEVVETILKNQEVDTILLMEKINESLARNNELVRKNEIANLELIKHLKTKINEYEAELENNGKEVLEACDRANYYHRTVLELCVECGKILPADASRQINDPRYGEEYFEPFATKNKDPSKYTSTGSLLDMQNKRITIERVERCHNQSSTLQKIGSLLSPRREKDRNHPSMPTHNKGEEGPNCQSMAISEATFIPSFLPPPMASGQEVLKAGKVAKSSKRMNPIKKIRDSFKRKPGDKPLISKASSNK</sequence>
<reference evidence="2" key="1">
    <citation type="submission" date="2016-11" db="UniProtKB">
        <authorList>
            <consortium name="WormBaseParasite"/>
        </authorList>
    </citation>
    <scope>IDENTIFICATION</scope>
    <source>
        <strain evidence="2">KR3021</strain>
    </source>
</reference>
<evidence type="ECO:0000313" key="2">
    <source>
        <dbReference type="WBParaSite" id="RSKR_0000212000.1"/>
    </source>
</evidence>
<organism evidence="1 2">
    <name type="scientific">Rhabditophanes sp. KR3021</name>
    <dbReference type="NCBI Taxonomy" id="114890"/>
    <lineage>
        <taxon>Eukaryota</taxon>
        <taxon>Metazoa</taxon>
        <taxon>Ecdysozoa</taxon>
        <taxon>Nematoda</taxon>
        <taxon>Chromadorea</taxon>
        <taxon>Rhabditida</taxon>
        <taxon>Tylenchina</taxon>
        <taxon>Panagrolaimomorpha</taxon>
        <taxon>Strongyloidoidea</taxon>
        <taxon>Alloionematidae</taxon>
        <taxon>Rhabditophanes</taxon>
    </lineage>
</organism>
<proteinExistence type="predicted"/>
<evidence type="ECO:0000313" key="1">
    <source>
        <dbReference type="Proteomes" id="UP000095286"/>
    </source>
</evidence>
<dbReference type="Proteomes" id="UP000095286">
    <property type="component" value="Unplaced"/>
</dbReference>
<accession>A0AC35TMY1</accession>